<dbReference type="AlphaFoldDB" id="A0A922IC25"/>
<dbReference type="InterPro" id="IPR018499">
    <property type="entry name" value="Tetraspanin/Peripherin"/>
</dbReference>
<feature type="transmembrane region" description="Helical" evidence="5">
    <location>
        <begin position="25"/>
        <end position="49"/>
    </location>
</feature>
<feature type="transmembrane region" description="Helical" evidence="5">
    <location>
        <begin position="114"/>
        <end position="131"/>
    </location>
</feature>
<keyword evidence="4 5" id="KW-0472">Membrane</keyword>
<feature type="transmembrane region" description="Helical" evidence="5">
    <location>
        <begin position="255"/>
        <end position="278"/>
    </location>
</feature>
<name>A0A922IC25_DERFA</name>
<comment type="caution">
    <text evidence="6">The sequence shown here is derived from an EMBL/GenBank/DDBJ whole genome shotgun (WGS) entry which is preliminary data.</text>
</comment>
<reference evidence="6" key="2">
    <citation type="journal article" date="2022" name="Res Sq">
        <title>Comparative Genomics Reveals Insights into the Divergent Evolution of Astigmatic Mites and Household Pest Adaptations.</title>
        <authorList>
            <person name="Xiong Q."/>
            <person name="Wan A.T.-Y."/>
            <person name="Liu X.-Y."/>
            <person name="Fung C.S.-H."/>
            <person name="Xiao X."/>
            <person name="Malainual N."/>
            <person name="Hou J."/>
            <person name="Wang L."/>
            <person name="Wang M."/>
            <person name="Yang K."/>
            <person name="Cui Y."/>
            <person name="Leung E."/>
            <person name="Nong W."/>
            <person name="Shin S.-K."/>
            <person name="Au S."/>
            <person name="Jeong K.Y."/>
            <person name="Chew F.T."/>
            <person name="Hui J."/>
            <person name="Leung T.F."/>
            <person name="Tungtrongchitr A."/>
            <person name="Zhong N."/>
            <person name="Liu Z."/>
            <person name="Tsui S."/>
        </authorList>
    </citation>
    <scope>NUCLEOTIDE SEQUENCE</scope>
    <source>
        <strain evidence="6">Derf</strain>
        <tissue evidence="6">Whole organism</tissue>
    </source>
</reference>
<protein>
    <submittedName>
        <fullName evidence="6">Uncharacterized protein</fullName>
    </submittedName>
</protein>
<organism evidence="6 7">
    <name type="scientific">Dermatophagoides farinae</name>
    <name type="common">American house dust mite</name>
    <dbReference type="NCBI Taxonomy" id="6954"/>
    <lineage>
        <taxon>Eukaryota</taxon>
        <taxon>Metazoa</taxon>
        <taxon>Ecdysozoa</taxon>
        <taxon>Arthropoda</taxon>
        <taxon>Chelicerata</taxon>
        <taxon>Arachnida</taxon>
        <taxon>Acari</taxon>
        <taxon>Acariformes</taxon>
        <taxon>Sarcoptiformes</taxon>
        <taxon>Astigmata</taxon>
        <taxon>Psoroptidia</taxon>
        <taxon>Analgoidea</taxon>
        <taxon>Pyroglyphidae</taxon>
        <taxon>Dermatophagoidinae</taxon>
        <taxon>Dermatophagoides</taxon>
    </lineage>
</organism>
<dbReference type="SUPFAM" id="SSF48652">
    <property type="entry name" value="Tetraspanin"/>
    <property type="match status" value="1"/>
</dbReference>
<comment type="subcellular location">
    <subcellularLocation>
        <location evidence="1">Membrane</location>
        <topology evidence="1">Multi-pass membrane protein</topology>
    </subcellularLocation>
</comment>
<evidence type="ECO:0000313" key="6">
    <source>
        <dbReference type="EMBL" id="KAH9526604.1"/>
    </source>
</evidence>
<keyword evidence="2 5" id="KW-0812">Transmembrane</keyword>
<accession>A0A922IC25</accession>
<evidence type="ECO:0000256" key="3">
    <source>
        <dbReference type="ARBA" id="ARBA00022989"/>
    </source>
</evidence>
<evidence type="ECO:0000256" key="2">
    <source>
        <dbReference type="ARBA" id="ARBA00022692"/>
    </source>
</evidence>
<evidence type="ECO:0000313" key="7">
    <source>
        <dbReference type="Proteomes" id="UP000790347"/>
    </source>
</evidence>
<feature type="transmembrane region" description="Helical" evidence="5">
    <location>
        <begin position="84"/>
        <end position="107"/>
    </location>
</feature>
<gene>
    <name evidence="6" type="ORF">DERF_000677</name>
</gene>
<evidence type="ECO:0000256" key="1">
    <source>
        <dbReference type="ARBA" id="ARBA00004141"/>
    </source>
</evidence>
<dbReference type="GO" id="GO:0016020">
    <property type="term" value="C:membrane"/>
    <property type="evidence" value="ECO:0007669"/>
    <property type="project" value="UniProtKB-SubCell"/>
</dbReference>
<dbReference type="EMBL" id="ASGP02000001">
    <property type="protein sequence ID" value="KAH9526604.1"/>
    <property type="molecule type" value="Genomic_DNA"/>
</dbReference>
<dbReference type="InterPro" id="IPR008952">
    <property type="entry name" value="Tetraspanin_EC2_sf"/>
</dbReference>
<proteinExistence type="predicted"/>
<evidence type="ECO:0000256" key="5">
    <source>
        <dbReference type="SAM" id="Phobius"/>
    </source>
</evidence>
<reference evidence="6" key="1">
    <citation type="submission" date="2013-05" db="EMBL/GenBank/DDBJ databases">
        <authorList>
            <person name="Yim A.K.Y."/>
            <person name="Chan T.F."/>
            <person name="Ji K.M."/>
            <person name="Liu X.Y."/>
            <person name="Zhou J.W."/>
            <person name="Li R.Q."/>
            <person name="Yang K.Y."/>
            <person name="Li J."/>
            <person name="Li M."/>
            <person name="Law P.T.W."/>
            <person name="Wu Y.L."/>
            <person name="Cai Z.L."/>
            <person name="Qin H."/>
            <person name="Bao Y."/>
            <person name="Leung R.K.K."/>
            <person name="Ng P.K.S."/>
            <person name="Zou J."/>
            <person name="Zhong X.J."/>
            <person name="Ran P.X."/>
            <person name="Zhong N.S."/>
            <person name="Liu Z.G."/>
            <person name="Tsui S.K.W."/>
        </authorList>
    </citation>
    <scope>NUCLEOTIDE SEQUENCE</scope>
    <source>
        <strain evidence="6">Derf</strain>
        <tissue evidence="6">Whole organism</tissue>
    </source>
</reference>
<keyword evidence="7" id="KW-1185">Reference proteome</keyword>
<dbReference type="Proteomes" id="UP000790347">
    <property type="component" value="Unassembled WGS sequence"/>
</dbReference>
<keyword evidence="3 5" id="KW-1133">Transmembrane helix</keyword>
<dbReference type="Pfam" id="PF00335">
    <property type="entry name" value="Tetraspanin"/>
    <property type="match status" value="1"/>
</dbReference>
<sequence length="282" mass="33725">MKLRFNKKRIWRIIQNKIFQRQNIIVINIMWMGINMLLLLVTVIIRLAMKLRSRQIFEILMNDPHRAMKIVARNEKPDFYIDRLFNRIIMLSSFYIIVGVVGLFAYYRRQTMELLHQFSSIFSMVITIYLLDPIMSEQIYLQRRFITSLRYVIIGHNFNDGLSSYWLQMAQNLLNCCGSNNPEKQFNRNNIPLTCCESLTESKIEKWKMNKIVKCHIKDDAGADGSGKKRLKKKRLNLKKPCISSIYYHVLTNVFWTWLSMNVILQLFIVNLVFRVYCRRYI</sequence>
<evidence type="ECO:0000256" key="4">
    <source>
        <dbReference type="ARBA" id="ARBA00023136"/>
    </source>
</evidence>